<dbReference type="RefSeq" id="WP_257922404.1">
    <property type="nucleotide sequence ID" value="NZ_JAMXQV010000012.1"/>
</dbReference>
<name>A0A9X2NFM2_9PSEU</name>
<reference evidence="2" key="1">
    <citation type="submission" date="2022-06" db="EMBL/GenBank/DDBJ databases">
        <title>Amycolatopsis iheyaensis sp. nov., a new species of the genus Amycolatopsis isolated from soil in Iheya island, Japan.</title>
        <authorList>
            <person name="Ngamcharungchit C."/>
            <person name="Kanto H."/>
            <person name="Take A."/>
            <person name="Intra B."/>
            <person name="Matsumoto A."/>
            <person name="Panbangred W."/>
            <person name="Inahashi Y."/>
        </authorList>
    </citation>
    <scope>NUCLEOTIDE SEQUENCE</scope>
    <source>
        <strain evidence="2">OK19-0408</strain>
    </source>
</reference>
<protein>
    <submittedName>
        <fullName evidence="2">Uncharacterized protein</fullName>
    </submittedName>
</protein>
<dbReference type="AlphaFoldDB" id="A0A9X2NFM2"/>
<evidence type="ECO:0000313" key="2">
    <source>
        <dbReference type="EMBL" id="MCR6485824.1"/>
    </source>
</evidence>
<dbReference type="EMBL" id="JAMXQV010000012">
    <property type="protein sequence ID" value="MCR6485824.1"/>
    <property type="molecule type" value="Genomic_DNA"/>
</dbReference>
<sequence>MFEEYPDTTGMSILITGEPGKTRTPGRLCEPVLVMLEANSAVVSFATPRHGARMPYFRISEKGGR</sequence>
<organism evidence="2 3">
    <name type="scientific">Amycolatopsis iheyensis</name>
    <dbReference type="NCBI Taxonomy" id="2945988"/>
    <lineage>
        <taxon>Bacteria</taxon>
        <taxon>Bacillati</taxon>
        <taxon>Actinomycetota</taxon>
        <taxon>Actinomycetes</taxon>
        <taxon>Pseudonocardiales</taxon>
        <taxon>Pseudonocardiaceae</taxon>
        <taxon>Amycolatopsis</taxon>
    </lineage>
</organism>
<comment type="caution">
    <text evidence="2">The sequence shown here is derived from an EMBL/GenBank/DDBJ whole genome shotgun (WGS) entry which is preliminary data.</text>
</comment>
<evidence type="ECO:0000313" key="3">
    <source>
        <dbReference type="Proteomes" id="UP001144096"/>
    </source>
</evidence>
<keyword evidence="3" id="KW-1185">Reference proteome</keyword>
<evidence type="ECO:0000256" key="1">
    <source>
        <dbReference type="SAM" id="MobiDB-lite"/>
    </source>
</evidence>
<dbReference type="Proteomes" id="UP001144096">
    <property type="component" value="Unassembled WGS sequence"/>
</dbReference>
<proteinExistence type="predicted"/>
<accession>A0A9X2NFM2</accession>
<feature type="region of interest" description="Disordered" evidence="1">
    <location>
        <begin position="1"/>
        <end position="22"/>
    </location>
</feature>
<gene>
    <name evidence="2" type="ORF">M8542_23645</name>
</gene>